<dbReference type="STRING" id="1561.NPD11_2629"/>
<dbReference type="Pfam" id="PF13411">
    <property type="entry name" value="MerR_1"/>
    <property type="match status" value="1"/>
</dbReference>
<protein>
    <submittedName>
        <fullName evidence="6">HTH-type transcriptional activator mta</fullName>
    </submittedName>
</protein>
<evidence type="ECO:0000256" key="3">
    <source>
        <dbReference type="ARBA" id="ARBA00023159"/>
    </source>
</evidence>
<dbReference type="InterPro" id="IPR012925">
    <property type="entry name" value="TipAS_dom"/>
</dbReference>
<dbReference type="KEGG" id="cbv:U729_375"/>
<dbReference type="OrthoDB" id="9814833at2"/>
<accession>A0A0A7FW07</accession>
<dbReference type="SUPFAM" id="SSF46955">
    <property type="entry name" value="Putative DNA-binding domain"/>
    <property type="match status" value="1"/>
</dbReference>
<evidence type="ECO:0000256" key="2">
    <source>
        <dbReference type="ARBA" id="ARBA00023125"/>
    </source>
</evidence>
<dbReference type="InterPro" id="IPR000551">
    <property type="entry name" value="MerR-type_HTH_dom"/>
</dbReference>
<evidence type="ECO:0000256" key="4">
    <source>
        <dbReference type="ARBA" id="ARBA00023163"/>
    </source>
</evidence>
<dbReference type="InterPro" id="IPR036244">
    <property type="entry name" value="TipA-like_antibiotic-bd"/>
</dbReference>
<dbReference type="GO" id="GO:0003677">
    <property type="term" value="F:DNA binding"/>
    <property type="evidence" value="ECO:0007669"/>
    <property type="project" value="UniProtKB-KW"/>
</dbReference>
<dbReference type="InterPro" id="IPR009061">
    <property type="entry name" value="DNA-bd_dom_put_sf"/>
</dbReference>
<evidence type="ECO:0000259" key="5">
    <source>
        <dbReference type="PROSITE" id="PS50937"/>
    </source>
</evidence>
<dbReference type="CDD" id="cd01106">
    <property type="entry name" value="HTH_TipAL-Mta"/>
    <property type="match status" value="1"/>
</dbReference>
<evidence type="ECO:0000313" key="6">
    <source>
        <dbReference type="EMBL" id="AIY83782.1"/>
    </source>
</evidence>
<dbReference type="InterPro" id="IPR047057">
    <property type="entry name" value="MerR_fam"/>
</dbReference>
<name>A0A0A7FW07_9CLOT</name>
<dbReference type="SMART" id="SM00422">
    <property type="entry name" value="HTH_MERR"/>
    <property type="match status" value="1"/>
</dbReference>
<keyword evidence="3" id="KW-0010">Activator</keyword>
<dbReference type="GO" id="GO:0003700">
    <property type="term" value="F:DNA-binding transcription factor activity"/>
    <property type="evidence" value="ECO:0007669"/>
    <property type="project" value="InterPro"/>
</dbReference>
<dbReference type="RefSeq" id="WP_039311226.1">
    <property type="nucleotide sequence ID" value="NZ_CP006905.1"/>
</dbReference>
<dbReference type="Proteomes" id="UP000030635">
    <property type="component" value="Chromosome"/>
</dbReference>
<dbReference type="PANTHER" id="PTHR30204">
    <property type="entry name" value="REDOX-CYCLING DRUG-SENSING TRANSCRIPTIONAL ACTIVATOR SOXR"/>
    <property type="match status" value="1"/>
</dbReference>
<dbReference type="SUPFAM" id="SSF89082">
    <property type="entry name" value="Antibiotic binding domain of TipA-like multidrug resistance regulators"/>
    <property type="match status" value="1"/>
</dbReference>
<gene>
    <name evidence="6" type="primary">mta</name>
    <name evidence="6" type="ORF">U729_375</name>
</gene>
<evidence type="ECO:0000313" key="7">
    <source>
        <dbReference type="Proteomes" id="UP000030635"/>
    </source>
</evidence>
<dbReference type="EMBL" id="CP006905">
    <property type="protein sequence ID" value="AIY83782.1"/>
    <property type="molecule type" value="Genomic_DNA"/>
</dbReference>
<dbReference type="HOGENOM" id="CLU_060077_0_6_9"/>
<keyword evidence="7" id="KW-1185">Reference proteome</keyword>
<sequence length="254" mass="30219">MNYTVKDIKEIAKISARTLHYYDEIGLLKPSFTTEAGYRIYNDKDLEKLQQILFFRELNFSLKDIKEILESEDFDRKHALENQRELLLKEKKRIERIIDTLDRTLMDIEGDRIMSKKEMFNGFDMTEIENHKRKYEKEVKEKYGNSDAYKESILKTSKYTKDDWKSVYGGMEDIFKDIGANMDKGPESLEVQELVGKWRNFISDNFYNCTVEIFRGLGEMYIQDERFTKNIDKTKEGLSEFLSEAIEIYCNNLK</sequence>
<keyword evidence="1" id="KW-0805">Transcription regulation</keyword>
<dbReference type="Gene3D" id="1.10.1660.10">
    <property type="match status" value="1"/>
</dbReference>
<reference evidence="6 7" key="1">
    <citation type="journal article" date="2015" name="Infect. Genet. Evol.">
        <title>Genomic sequences of six botulinum neurotoxin-producing strains representing three clostridial species illustrate the mobility and diversity of botulinum neurotoxin genes.</title>
        <authorList>
            <person name="Smith T.J."/>
            <person name="Hill K.K."/>
            <person name="Xie G."/>
            <person name="Foley B.T."/>
            <person name="Williamson C.H."/>
            <person name="Foster J.T."/>
            <person name="Johnson S.L."/>
            <person name="Chertkov O."/>
            <person name="Teshima H."/>
            <person name="Gibbons H.S."/>
            <person name="Johnsky L.A."/>
            <person name="Karavis M.A."/>
            <person name="Smith L.A."/>
        </authorList>
    </citation>
    <scope>NUCLEOTIDE SEQUENCE [LARGE SCALE GENOMIC DNA]</scope>
    <source>
        <strain evidence="6">Sullivan</strain>
    </source>
</reference>
<dbReference type="PROSITE" id="PS50937">
    <property type="entry name" value="HTH_MERR_2"/>
    <property type="match status" value="1"/>
</dbReference>
<evidence type="ECO:0000256" key="1">
    <source>
        <dbReference type="ARBA" id="ARBA00023015"/>
    </source>
</evidence>
<proteinExistence type="predicted"/>
<dbReference type="eggNOG" id="COG0789">
    <property type="taxonomic scope" value="Bacteria"/>
</dbReference>
<keyword evidence="4" id="KW-0804">Transcription</keyword>
<keyword evidence="2" id="KW-0238">DNA-binding</keyword>
<dbReference type="Pfam" id="PF07739">
    <property type="entry name" value="TipAS"/>
    <property type="match status" value="1"/>
</dbReference>
<organism evidence="6 7">
    <name type="scientific">Clostridium baratii str. Sullivan</name>
    <dbReference type="NCBI Taxonomy" id="1415775"/>
    <lineage>
        <taxon>Bacteria</taxon>
        <taxon>Bacillati</taxon>
        <taxon>Bacillota</taxon>
        <taxon>Clostridia</taxon>
        <taxon>Eubacteriales</taxon>
        <taxon>Clostridiaceae</taxon>
        <taxon>Clostridium</taxon>
    </lineage>
</organism>
<dbReference type="AlphaFoldDB" id="A0A0A7FW07"/>
<dbReference type="PANTHER" id="PTHR30204:SF90">
    <property type="entry name" value="HTH-TYPE TRANSCRIPTIONAL ACTIVATOR MTA"/>
    <property type="match status" value="1"/>
</dbReference>
<feature type="domain" description="HTH merR-type" evidence="5">
    <location>
        <begin position="2"/>
        <end position="71"/>
    </location>
</feature>
<dbReference type="Gene3D" id="1.10.490.50">
    <property type="entry name" value="Antibiotic binding domain of TipA-like multidrug resistance regulators"/>
    <property type="match status" value="1"/>
</dbReference>